<dbReference type="Gene3D" id="3.40.50.300">
    <property type="entry name" value="P-loop containing nucleotide triphosphate hydrolases"/>
    <property type="match status" value="1"/>
</dbReference>
<evidence type="ECO:0000256" key="2">
    <source>
        <dbReference type="ARBA" id="ARBA00023134"/>
    </source>
</evidence>
<evidence type="ECO:0000313" key="4">
    <source>
        <dbReference type="EMBL" id="CAD7234310.1"/>
    </source>
</evidence>
<dbReference type="InterPro" id="IPR027417">
    <property type="entry name" value="P-loop_NTPase"/>
</dbReference>
<dbReference type="OrthoDB" id="8300160at2759"/>
<name>A0A7R8WM20_9CRUS</name>
<sequence length="271" mass="30769">MDLVDYDQKAYDDLVADFEKFSSELNVKDIRYIPISALLGDNVVDKSENMPWYDGRTLLSTLENIHIASDENMEDARFPIQTVIRPHSKEYHDFRGYAGKVASGVFKKGDKVKLLPSTFESVISGIHSLDGELEEAFPPMSVCLTLEDDLDLSRGDMIVKLDSEPDAQQEFEAMICWLNQNTAATRAKYYLKHTSNEVRAMIKESVYKLNINTMEREEQPADIKMNDILRVKIKTTKPILADAYRDNRTSGSFILIDETTHETVAAGMILD</sequence>
<dbReference type="AlphaFoldDB" id="A0A7R8WM20"/>
<dbReference type="CDD" id="cd03695">
    <property type="entry name" value="CysN_NodQ_II"/>
    <property type="match status" value="1"/>
</dbReference>
<reference evidence="4" key="1">
    <citation type="submission" date="2020-11" db="EMBL/GenBank/DDBJ databases">
        <authorList>
            <person name="Tran Van P."/>
        </authorList>
    </citation>
    <scope>NUCLEOTIDE SEQUENCE</scope>
</reference>
<protein>
    <recommendedName>
        <fullName evidence="3">GTP-eEF1A C-terminal domain-containing protein</fullName>
    </recommendedName>
</protein>
<feature type="domain" description="GTP-eEF1A C-terminal" evidence="3">
    <location>
        <begin position="170"/>
        <end position="269"/>
    </location>
</feature>
<dbReference type="CDD" id="cd04095">
    <property type="entry name" value="CysN_NoDQ_III"/>
    <property type="match status" value="1"/>
</dbReference>
<dbReference type="InterPro" id="IPR009001">
    <property type="entry name" value="Transl_elong_EF1A/Init_IF2_C"/>
</dbReference>
<dbReference type="SUPFAM" id="SSF52540">
    <property type="entry name" value="P-loop containing nucleoside triphosphate hydrolases"/>
    <property type="match status" value="1"/>
</dbReference>
<evidence type="ECO:0000259" key="3">
    <source>
        <dbReference type="Pfam" id="PF22594"/>
    </source>
</evidence>
<organism evidence="4">
    <name type="scientific">Cyprideis torosa</name>
    <dbReference type="NCBI Taxonomy" id="163714"/>
    <lineage>
        <taxon>Eukaryota</taxon>
        <taxon>Metazoa</taxon>
        <taxon>Ecdysozoa</taxon>
        <taxon>Arthropoda</taxon>
        <taxon>Crustacea</taxon>
        <taxon>Oligostraca</taxon>
        <taxon>Ostracoda</taxon>
        <taxon>Podocopa</taxon>
        <taxon>Podocopida</taxon>
        <taxon>Cytherocopina</taxon>
        <taxon>Cytheroidea</taxon>
        <taxon>Cytherideidae</taxon>
        <taxon>Cyprideis</taxon>
    </lineage>
</organism>
<evidence type="ECO:0000256" key="1">
    <source>
        <dbReference type="ARBA" id="ARBA00022741"/>
    </source>
</evidence>
<dbReference type="InterPro" id="IPR009000">
    <property type="entry name" value="Transl_B-barrel_sf"/>
</dbReference>
<gene>
    <name evidence="4" type="ORF">CTOB1V02_LOCUS12126</name>
</gene>
<dbReference type="SUPFAM" id="SSF50447">
    <property type="entry name" value="Translation proteins"/>
    <property type="match status" value="1"/>
</dbReference>
<dbReference type="PANTHER" id="PTHR23115">
    <property type="entry name" value="TRANSLATION FACTOR"/>
    <property type="match status" value="1"/>
</dbReference>
<dbReference type="Gene3D" id="2.40.30.10">
    <property type="entry name" value="Translation factors"/>
    <property type="match status" value="2"/>
</dbReference>
<dbReference type="EMBL" id="OB668317">
    <property type="protein sequence ID" value="CAD7234310.1"/>
    <property type="molecule type" value="Genomic_DNA"/>
</dbReference>
<dbReference type="InterPro" id="IPR050100">
    <property type="entry name" value="TRAFAC_GTPase_members"/>
</dbReference>
<dbReference type="SUPFAM" id="SSF50465">
    <property type="entry name" value="EF-Tu/eEF-1alpha/eIF2-gamma C-terminal domain"/>
    <property type="match status" value="1"/>
</dbReference>
<keyword evidence="2" id="KW-0342">GTP-binding</keyword>
<dbReference type="InterPro" id="IPR044138">
    <property type="entry name" value="CysN_II"/>
</dbReference>
<dbReference type="InterPro" id="IPR044139">
    <property type="entry name" value="CysN_NoDQ_III"/>
</dbReference>
<dbReference type="GO" id="GO:0005525">
    <property type="term" value="F:GTP binding"/>
    <property type="evidence" value="ECO:0007669"/>
    <property type="project" value="UniProtKB-KW"/>
</dbReference>
<dbReference type="Pfam" id="PF22594">
    <property type="entry name" value="GTP-eEF1A_C"/>
    <property type="match status" value="1"/>
</dbReference>
<accession>A0A7R8WM20</accession>
<proteinExistence type="predicted"/>
<dbReference type="InterPro" id="IPR054696">
    <property type="entry name" value="GTP-eEF1A_C"/>
</dbReference>
<keyword evidence="1" id="KW-0547">Nucleotide-binding</keyword>